<reference evidence="3" key="1">
    <citation type="submission" date="2011-05" db="EMBL/GenBank/DDBJ databases">
        <authorList>
            <person name="Richards S.R."/>
            <person name="Qu J."/>
            <person name="Jiang H."/>
            <person name="Jhangiani S.N."/>
            <person name="Agravi P."/>
            <person name="Goodspeed R."/>
            <person name="Gross S."/>
            <person name="Mandapat C."/>
            <person name="Jackson L."/>
            <person name="Mathew T."/>
            <person name="Pu L."/>
            <person name="Thornton R."/>
            <person name="Saada N."/>
            <person name="Wilczek-Boney K.B."/>
            <person name="Lee S."/>
            <person name="Kovar C."/>
            <person name="Wu Y."/>
            <person name="Scherer S.E."/>
            <person name="Worley K.C."/>
            <person name="Muzny D.M."/>
            <person name="Gibbs R."/>
        </authorList>
    </citation>
    <scope>NUCLEOTIDE SEQUENCE</scope>
    <source>
        <strain evidence="3">Brora</strain>
    </source>
</reference>
<keyword evidence="3" id="KW-1185">Reference proteome</keyword>
<dbReference type="Proteomes" id="UP000014500">
    <property type="component" value="Unassembled WGS sequence"/>
</dbReference>
<sequence>MGTKAPRVCSYCRRRLRGWAPRRREHGRQPIGNDDHENGTQGTESTYFQVTAQVAQGKWIPTHASLLSTPLPRLL</sequence>
<proteinExistence type="predicted"/>
<protein>
    <submittedName>
        <fullName evidence="2">Uncharacterized protein</fullName>
    </submittedName>
</protein>
<dbReference type="AlphaFoldDB" id="T1JG31"/>
<accession>T1JG31</accession>
<name>T1JG31_STRMM</name>
<evidence type="ECO:0000256" key="1">
    <source>
        <dbReference type="SAM" id="MobiDB-lite"/>
    </source>
</evidence>
<dbReference type="EMBL" id="JH432192">
    <property type="status" value="NOT_ANNOTATED_CDS"/>
    <property type="molecule type" value="Genomic_DNA"/>
</dbReference>
<dbReference type="HOGENOM" id="CLU_2674237_0_0_1"/>
<feature type="region of interest" description="Disordered" evidence="1">
    <location>
        <begin position="20"/>
        <end position="43"/>
    </location>
</feature>
<evidence type="ECO:0000313" key="2">
    <source>
        <dbReference type="EnsemblMetazoa" id="SMAR012798-PA"/>
    </source>
</evidence>
<organism evidence="2 3">
    <name type="scientific">Strigamia maritima</name>
    <name type="common">European centipede</name>
    <name type="synonym">Geophilus maritimus</name>
    <dbReference type="NCBI Taxonomy" id="126957"/>
    <lineage>
        <taxon>Eukaryota</taxon>
        <taxon>Metazoa</taxon>
        <taxon>Ecdysozoa</taxon>
        <taxon>Arthropoda</taxon>
        <taxon>Myriapoda</taxon>
        <taxon>Chilopoda</taxon>
        <taxon>Pleurostigmophora</taxon>
        <taxon>Geophilomorpha</taxon>
        <taxon>Linotaeniidae</taxon>
        <taxon>Strigamia</taxon>
    </lineage>
</organism>
<reference evidence="2" key="2">
    <citation type="submission" date="2015-02" db="UniProtKB">
        <authorList>
            <consortium name="EnsemblMetazoa"/>
        </authorList>
    </citation>
    <scope>IDENTIFICATION</scope>
</reference>
<dbReference type="EnsemblMetazoa" id="SMAR012798-RA">
    <property type="protein sequence ID" value="SMAR012798-PA"/>
    <property type="gene ID" value="SMAR012798"/>
</dbReference>
<evidence type="ECO:0000313" key="3">
    <source>
        <dbReference type="Proteomes" id="UP000014500"/>
    </source>
</evidence>